<evidence type="ECO:0008006" key="3">
    <source>
        <dbReference type="Google" id="ProtNLM"/>
    </source>
</evidence>
<dbReference type="RefSeq" id="WP_136164883.1">
    <property type="nucleotide sequence ID" value="NZ_KZ819072.1"/>
</dbReference>
<dbReference type="Proteomes" id="UP000296159">
    <property type="component" value="Unassembled WGS sequence"/>
</dbReference>
<comment type="caution">
    <text evidence="1">The sequence shown here is derived from an EMBL/GenBank/DDBJ whole genome shotgun (WGS) entry which is preliminary data.</text>
</comment>
<gene>
    <name evidence="1" type="ORF">DDT56_02180</name>
</gene>
<proteinExistence type="predicted"/>
<keyword evidence="2" id="KW-1185">Reference proteome</keyword>
<reference evidence="1 2" key="1">
    <citation type="submission" date="2018-04" db="EMBL/GenBank/DDBJ databases">
        <title>Brenneria corticis sp.nov.</title>
        <authorList>
            <person name="Li Y."/>
        </authorList>
    </citation>
    <scope>NUCLEOTIDE SEQUENCE [LARGE SCALE GENOMIC DNA]</scope>
    <source>
        <strain evidence="1 2">CFCC 11842</strain>
    </source>
</reference>
<sequence length="321" mass="34146">MPLTSSLAERGLTSYDFSRWTGNQSGADFDFQALAQSLDCTRDFHQAGIIYADGHQRYLVRPSKRIANNQNSIVTHVVVTKVSQINGYAAGDNLTNAVTAPALGPEIASTALSCGAMLVTLAVAVAGSTAVPITAGASGALVAIAYAGGVATALQCVNGIYRVHDIRKNNAVNVNWLDSEDWYIATSTALDFVSLVSAGGALKEAVATYRAMKSVSSLRVLDWLKKYPRQDRARLSELIIRAQNPGITTKEIKAALKAGLYPKRFPIEPIQNELKKQLANTLTSMAAFTGSSVSGIIASPENVIKTGRYVLGTIQSLAVIK</sequence>
<accession>A0A2U1UAV6</accession>
<organism evidence="1 2">
    <name type="scientific">Brenneria corticis</name>
    <dbReference type="NCBI Taxonomy" id="2173106"/>
    <lineage>
        <taxon>Bacteria</taxon>
        <taxon>Pseudomonadati</taxon>
        <taxon>Pseudomonadota</taxon>
        <taxon>Gammaproteobacteria</taxon>
        <taxon>Enterobacterales</taxon>
        <taxon>Pectobacteriaceae</taxon>
        <taxon>Brenneria</taxon>
    </lineage>
</organism>
<evidence type="ECO:0000313" key="1">
    <source>
        <dbReference type="EMBL" id="PWC18793.1"/>
    </source>
</evidence>
<dbReference type="EMBL" id="QDKH01000003">
    <property type="protein sequence ID" value="PWC18793.1"/>
    <property type="molecule type" value="Genomic_DNA"/>
</dbReference>
<evidence type="ECO:0000313" key="2">
    <source>
        <dbReference type="Proteomes" id="UP000296159"/>
    </source>
</evidence>
<name>A0A2U1UAV6_9GAMM</name>
<dbReference type="AlphaFoldDB" id="A0A2U1UAV6"/>
<protein>
    <recommendedName>
        <fullName evidence="3">NAD synthetase</fullName>
    </recommendedName>
</protein>